<keyword evidence="5" id="KW-0804">Transcription</keyword>
<protein>
    <submittedName>
        <fullName evidence="8">RNA polymerase sigma factor</fullName>
    </submittedName>
</protein>
<keyword evidence="9" id="KW-1185">Reference proteome</keyword>
<comment type="caution">
    <text evidence="8">The sequence shown here is derived from an EMBL/GenBank/DDBJ whole genome shotgun (WGS) entry which is preliminary data.</text>
</comment>
<feature type="domain" description="RNA polymerase sigma-70 region 2" evidence="6">
    <location>
        <begin position="18"/>
        <end position="82"/>
    </location>
</feature>
<evidence type="ECO:0000313" key="8">
    <source>
        <dbReference type="EMBL" id="MBC5635260.1"/>
    </source>
</evidence>
<dbReference type="InterPro" id="IPR014284">
    <property type="entry name" value="RNA_pol_sigma-70_dom"/>
</dbReference>
<dbReference type="Pfam" id="PF08281">
    <property type="entry name" value="Sigma70_r4_2"/>
    <property type="match status" value="1"/>
</dbReference>
<evidence type="ECO:0000256" key="3">
    <source>
        <dbReference type="ARBA" id="ARBA00023082"/>
    </source>
</evidence>
<organism evidence="8 9">
    <name type="scientific">Ornithinibacillus hominis</name>
    <dbReference type="NCBI Taxonomy" id="2763055"/>
    <lineage>
        <taxon>Bacteria</taxon>
        <taxon>Bacillati</taxon>
        <taxon>Bacillota</taxon>
        <taxon>Bacilli</taxon>
        <taxon>Bacillales</taxon>
        <taxon>Bacillaceae</taxon>
        <taxon>Ornithinibacillus</taxon>
    </lineage>
</organism>
<dbReference type="InterPro" id="IPR013324">
    <property type="entry name" value="RNA_pol_sigma_r3/r4-like"/>
</dbReference>
<dbReference type="AlphaFoldDB" id="A0A923L2N4"/>
<keyword evidence="2" id="KW-0805">Transcription regulation</keyword>
<comment type="similarity">
    <text evidence="1">Belongs to the sigma-70 factor family. ECF subfamily.</text>
</comment>
<sequence>MNHYQSTDPDHSLFDTLISPFYEDIKKYCISLATSSWEAEDLLQDTLMKSYIALKKNPKRPLSKRFFYQIAKHTLIDQRRKKILPTESLSEHHVDLADLEDKSHPINVRETLEILAEYLSIKQFVIILLVDVFQFTAKETAGMIKDSESNVHTTLHRSRKKLNRYAHLSPDETSKFYKLNQSSKQSMTSNLFESFMKGFQSKSVNLIYEAYLASLEQGIQIEKINRDKTSICFRFTDPDGNVFMVCQLSG</sequence>
<evidence type="ECO:0000259" key="6">
    <source>
        <dbReference type="Pfam" id="PF04542"/>
    </source>
</evidence>
<keyword evidence="4" id="KW-0238">DNA-binding</keyword>
<keyword evidence="3" id="KW-0731">Sigma factor</keyword>
<dbReference type="GO" id="GO:0016987">
    <property type="term" value="F:sigma factor activity"/>
    <property type="evidence" value="ECO:0007669"/>
    <property type="project" value="UniProtKB-KW"/>
</dbReference>
<evidence type="ECO:0000256" key="2">
    <source>
        <dbReference type="ARBA" id="ARBA00023015"/>
    </source>
</evidence>
<dbReference type="InterPro" id="IPR007627">
    <property type="entry name" value="RNA_pol_sigma70_r2"/>
</dbReference>
<dbReference type="Pfam" id="PF04542">
    <property type="entry name" value="Sigma70_r2"/>
    <property type="match status" value="1"/>
</dbReference>
<dbReference type="EMBL" id="JACOOL010000001">
    <property type="protein sequence ID" value="MBC5635260.1"/>
    <property type="molecule type" value="Genomic_DNA"/>
</dbReference>
<dbReference type="Gene3D" id="1.10.10.10">
    <property type="entry name" value="Winged helix-like DNA-binding domain superfamily/Winged helix DNA-binding domain"/>
    <property type="match status" value="1"/>
</dbReference>
<dbReference type="Gene3D" id="1.10.1740.10">
    <property type="match status" value="1"/>
</dbReference>
<evidence type="ECO:0000256" key="5">
    <source>
        <dbReference type="ARBA" id="ARBA00023163"/>
    </source>
</evidence>
<proteinExistence type="inferred from homology"/>
<dbReference type="SUPFAM" id="SSF88659">
    <property type="entry name" value="Sigma3 and sigma4 domains of RNA polymerase sigma factors"/>
    <property type="match status" value="1"/>
</dbReference>
<name>A0A923L2N4_9BACI</name>
<dbReference type="GO" id="GO:0003677">
    <property type="term" value="F:DNA binding"/>
    <property type="evidence" value="ECO:0007669"/>
    <property type="project" value="UniProtKB-KW"/>
</dbReference>
<dbReference type="NCBIfam" id="TIGR02937">
    <property type="entry name" value="sigma70-ECF"/>
    <property type="match status" value="1"/>
</dbReference>
<gene>
    <name evidence="8" type="ORF">H8S33_00345</name>
</gene>
<reference evidence="8" key="1">
    <citation type="submission" date="2020-08" db="EMBL/GenBank/DDBJ databases">
        <title>Genome public.</title>
        <authorList>
            <person name="Liu C."/>
            <person name="Sun Q."/>
        </authorList>
    </citation>
    <scope>NUCLEOTIDE SEQUENCE</scope>
    <source>
        <strain evidence="8">BX22</strain>
    </source>
</reference>
<dbReference type="PANTHER" id="PTHR43133">
    <property type="entry name" value="RNA POLYMERASE ECF-TYPE SIGMA FACTO"/>
    <property type="match status" value="1"/>
</dbReference>
<accession>A0A923L2N4</accession>
<dbReference type="GO" id="GO:0006352">
    <property type="term" value="P:DNA-templated transcription initiation"/>
    <property type="evidence" value="ECO:0007669"/>
    <property type="project" value="InterPro"/>
</dbReference>
<evidence type="ECO:0000256" key="4">
    <source>
        <dbReference type="ARBA" id="ARBA00023125"/>
    </source>
</evidence>
<dbReference type="InterPro" id="IPR036388">
    <property type="entry name" value="WH-like_DNA-bd_sf"/>
</dbReference>
<dbReference type="InterPro" id="IPR013325">
    <property type="entry name" value="RNA_pol_sigma_r2"/>
</dbReference>
<feature type="domain" description="RNA polymerase sigma factor 70 region 4 type 2" evidence="7">
    <location>
        <begin position="117"/>
        <end position="162"/>
    </location>
</feature>
<evidence type="ECO:0000256" key="1">
    <source>
        <dbReference type="ARBA" id="ARBA00010641"/>
    </source>
</evidence>
<dbReference type="PANTHER" id="PTHR43133:SF8">
    <property type="entry name" value="RNA POLYMERASE SIGMA FACTOR HI_1459-RELATED"/>
    <property type="match status" value="1"/>
</dbReference>
<dbReference type="InterPro" id="IPR039425">
    <property type="entry name" value="RNA_pol_sigma-70-like"/>
</dbReference>
<dbReference type="RefSeq" id="WP_186867976.1">
    <property type="nucleotide sequence ID" value="NZ_JACOOL010000001.1"/>
</dbReference>
<dbReference type="SUPFAM" id="SSF88946">
    <property type="entry name" value="Sigma2 domain of RNA polymerase sigma factors"/>
    <property type="match status" value="1"/>
</dbReference>
<evidence type="ECO:0000313" key="9">
    <source>
        <dbReference type="Proteomes" id="UP000637359"/>
    </source>
</evidence>
<dbReference type="Proteomes" id="UP000637359">
    <property type="component" value="Unassembled WGS sequence"/>
</dbReference>
<evidence type="ECO:0000259" key="7">
    <source>
        <dbReference type="Pfam" id="PF08281"/>
    </source>
</evidence>
<dbReference type="InterPro" id="IPR013249">
    <property type="entry name" value="RNA_pol_sigma70_r4_t2"/>
</dbReference>